<comment type="caution">
    <text evidence="1">The sequence shown here is derived from an EMBL/GenBank/DDBJ whole genome shotgun (WGS) entry which is preliminary data.</text>
</comment>
<reference evidence="1" key="1">
    <citation type="journal article" date="2014" name="Front. Microbiol.">
        <title>High frequency of phylogenetically diverse reductive dehalogenase-homologous genes in deep subseafloor sedimentary metagenomes.</title>
        <authorList>
            <person name="Kawai M."/>
            <person name="Futagami T."/>
            <person name="Toyoda A."/>
            <person name="Takaki Y."/>
            <person name="Nishi S."/>
            <person name="Hori S."/>
            <person name="Arai W."/>
            <person name="Tsubouchi T."/>
            <person name="Morono Y."/>
            <person name="Uchiyama I."/>
            <person name="Ito T."/>
            <person name="Fujiyama A."/>
            <person name="Inagaki F."/>
            <person name="Takami H."/>
        </authorList>
    </citation>
    <scope>NUCLEOTIDE SEQUENCE</scope>
    <source>
        <strain evidence="1">Expedition CK06-06</strain>
    </source>
</reference>
<protein>
    <recommendedName>
        <fullName evidence="2">HNH domain-containing protein</fullName>
    </recommendedName>
</protein>
<sequence>QCEYCGIKKGDINKNGKVTKIDAHHLLSRNVKDSPLKFDLYNSVAVCPTCHKFGEDSFHRCPITTITWLIKNLPERYYYVLNNHTVKVDLENRKVLEVIEEQLKTLDHLDLDKMKEIEVAFPRIVKTRKKVQFKGNLFGEDSESSSSSSA</sequence>
<evidence type="ECO:0000313" key="1">
    <source>
        <dbReference type="EMBL" id="GAF79576.1"/>
    </source>
</evidence>
<gene>
    <name evidence="1" type="ORF">S01H1_06229</name>
</gene>
<name>X0SWT0_9ZZZZ</name>
<dbReference type="EMBL" id="BARS01003228">
    <property type="protein sequence ID" value="GAF79576.1"/>
    <property type="molecule type" value="Genomic_DNA"/>
</dbReference>
<organism evidence="1">
    <name type="scientific">marine sediment metagenome</name>
    <dbReference type="NCBI Taxonomy" id="412755"/>
    <lineage>
        <taxon>unclassified sequences</taxon>
        <taxon>metagenomes</taxon>
        <taxon>ecological metagenomes</taxon>
    </lineage>
</organism>
<dbReference type="AlphaFoldDB" id="X0SWT0"/>
<accession>X0SWT0</accession>
<proteinExistence type="predicted"/>
<feature type="non-terminal residue" evidence="1">
    <location>
        <position position="1"/>
    </location>
</feature>
<evidence type="ECO:0008006" key="2">
    <source>
        <dbReference type="Google" id="ProtNLM"/>
    </source>
</evidence>